<dbReference type="AlphaFoldDB" id="A0A0E9MUT5"/>
<evidence type="ECO:0000256" key="10">
    <source>
        <dbReference type="PROSITE-ProRule" id="PRU01360"/>
    </source>
</evidence>
<dbReference type="InterPro" id="IPR000531">
    <property type="entry name" value="Beta-barrel_TonB"/>
</dbReference>
<dbReference type="RefSeq" id="WP_052955461.1">
    <property type="nucleotide sequence ID" value="NZ_BBWV01000001.1"/>
</dbReference>
<dbReference type="GO" id="GO:0044718">
    <property type="term" value="P:siderophore transmembrane transport"/>
    <property type="evidence" value="ECO:0007669"/>
    <property type="project" value="TreeGrafter"/>
</dbReference>
<evidence type="ECO:0000313" key="15">
    <source>
        <dbReference type="EMBL" id="GAO41512.1"/>
    </source>
</evidence>
<evidence type="ECO:0000256" key="8">
    <source>
        <dbReference type="ARBA" id="ARBA00023170"/>
    </source>
</evidence>
<dbReference type="PANTHER" id="PTHR30069">
    <property type="entry name" value="TONB-DEPENDENT OUTER MEMBRANE RECEPTOR"/>
    <property type="match status" value="1"/>
</dbReference>
<keyword evidence="7 10" id="KW-0472">Membrane</keyword>
<keyword evidence="2 10" id="KW-0813">Transport</keyword>
<dbReference type="Gene3D" id="2.170.130.10">
    <property type="entry name" value="TonB-dependent receptor, plug domain"/>
    <property type="match status" value="1"/>
</dbReference>
<evidence type="ECO:0000256" key="3">
    <source>
        <dbReference type="ARBA" id="ARBA00022452"/>
    </source>
</evidence>
<dbReference type="EMBL" id="BBWV01000001">
    <property type="protein sequence ID" value="GAO41512.1"/>
    <property type="molecule type" value="Genomic_DNA"/>
</dbReference>
<evidence type="ECO:0000256" key="6">
    <source>
        <dbReference type="ARBA" id="ARBA00023077"/>
    </source>
</evidence>
<evidence type="ECO:0000256" key="5">
    <source>
        <dbReference type="ARBA" id="ARBA00022729"/>
    </source>
</evidence>
<dbReference type="PANTHER" id="PTHR30069:SF29">
    <property type="entry name" value="HEMOGLOBIN AND HEMOGLOBIN-HAPTOGLOBIN-BINDING PROTEIN 1-RELATED"/>
    <property type="match status" value="1"/>
</dbReference>
<keyword evidence="8 15" id="KW-0675">Receptor</keyword>
<dbReference type="Pfam" id="PF07715">
    <property type="entry name" value="Plug"/>
    <property type="match status" value="1"/>
</dbReference>
<evidence type="ECO:0000256" key="7">
    <source>
        <dbReference type="ARBA" id="ARBA00023136"/>
    </source>
</evidence>
<dbReference type="Pfam" id="PF00593">
    <property type="entry name" value="TonB_dep_Rec_b-barrel"/>
    <property type="match status" value="1"/>
</dbReference>
<reference evidence="15 16" key="1">
    <citation type="submission" date="2015-04" db="EMBL/GenBank/DDBJ databases">
        <title>Whole genome shotgun sequence of Flavihumibacter petaseus NBRC 106054.</title>
        <authorList>
            <person name="Miyazawa S."/>
            <person name="Hosoyama A."/>
            <person name="Hashimoto M."/>
            <person name="Noguchi M."/>
            <person name="Tsuchikane K."/>
            <person name="Ohji S."/>
            <person name="Yamazoe A."/>
            <person name="Ichikawa N."/>
            <person name="Kimura A."/>
            <person name="Fujita N."/>
        </authorList>
    </citation>
    <scope>NUCLEOTIDE SEQUENCE [LARGE SCALE GENOMIC DNA]</scope>
    <source>
        <strain evidence="15 16">NBRC 106054</strain>
    </source>
</reference>
<keyword evidence="4 10" id="KW-0812">Transmembrane</keyword>
<keyword evidence="5 12" id="KW-0732">Signal</keyword>
<dbReference type="Proteomes" id="UP000033121">
    <property type="component" value="Unassembled WGS sequence"/>
</dbReference>
<dbReference type="InterPro" id="IPR037066">
    <property type="entry name" value="Plug_dom_sf"/>
</dbReference>
<dbReference type="GO" id="GO:0015344">
    <property type="term" value="F:siderophore uptake transmembrane transporter activity"/>
    <property type="evidence" value="ECO:0007669"/>
    <property type="project" value="TreeGrafter"/>
</dbReference>
<name>A0A0E9MUT5_9BACT</name>
<comment type="similarity">
    <text evidence="10 11">Belongs to the TonB-dependent receptor family.</text>
</comment>
<keyword evidence="16" id="KW-1185">Reference proteome</keyword>
<evidence type="ECO:0000256" key="4">
    <source>
        <dbReference type="ARBA" id="ARBA00022692"/>
    </source>
</evidence>
<evidence type="ECO:0000256" key="1">
    <source>
        <dbReference type="ARBA" id="ARBA00004571"/>
    </source>
</evidence>
<feature type="signal peptide" evidence="12">
    <location>
        <begin position="1"/>
        <end position="27"/>
    </location>
</feature>
<dbReference type="PROSITE" id="PS52016">
    <property type="entry name" value="TONB_DEPENDENT_REC_3"/>
    <property type="match status" value="1"/>
</dbReference>
<dbReference type="Gene3D" id="2.40.170.20">
    <property type="entry name" value="TonB-dependent receptor, beta-barrel domain"/>
    <property type="match status" value="1"/>
</dbReference>
<dbReference type="GO" id="GO:0009279">
    <property type="term" value="C:cell outer membrane"/>
    <property type="evidence" value="ECO:0007669"/>
    <property type="project" value="UniProtKB-SubCell"/>
</dbReference>
<comment type="caution">
    <text evidence="15">The sequence shown here is derived from an EMBL/GenBank/DDBJ whole genome shotgun (WGS) entry which is preliminary data.</text>
</comment>
<gene>
    <name evidence="15" type="ORF">FPE01S_01_05260</name>
</gene>
<dbReference type="Gene3D" id="2.60.40.1120">
    <property type="entry name" value="Carboxypeptidase-like, regulatory domain"/>
    <property type="match status" value="1"/>
</dbReference>
<evidence type="ECO:0000259" key="13">
    <source>
        <dbReference type="Pfam" id="PF00593"/>
    </source>
</evidence>
<evidence type="ECO:0000313" key="16">
    <source>
        <dbReference type="Proteomes" id="UP000033121"/>
    </source>
</evidence>
<keyword evidence="9 10" id="KW-0998">Cell outer membrane</keyword>
<dbReference type="Pfam" id="PF13715">
    <property type="entry name" value="CarbopepD_reg_2"/>
    <property type="match status" value="1"/>
</dbReference>
<dbReference type="InterPro" id="IPR039426">
    <property type="entry name" value="TonB-dep_rcpt-like"/>
</dbReference>
<dbReference type="InterPro" id="IPR036942">
    <property type="entry name" value="Beta-barrel_TonB_sf"/>
</dbReference>
<dbReference type="SUPFAM" id="SSF56935">
    <property type="entry name" value="Porins"/>
    <property type="match status" value="1"/>
</dbReference>
<protein>
    <submittedName>
        <fullName evidence="15">Putative TonB-dependent receptor</fullName>
    </submittedName>
</protein>
<comment type="subcellular location">
    <subcellularLocation>
        <location evidence="1 10">Cell outer membrane</location>
        <topology evidence="1 10">Multi-pass membrane protein</topology>
    </subcellularLocation>
</comment>
<feature type="domain" description="TonB-dependent receptor-like beta-barrel" evidence="13">
    <location>
        <begin position="256"/>
        <end position="762"/>
    </location>
</feature>
<organism evidence="15 16">
    <name type="scientific">Flavihumibacter petaseus NBRC 106054</name>
    <dbReference type="NCBI Taxonomy" id="1220578"/>
    <lineage>
        <taxon>Bacteria</taxon>
        <taxon>Pseudomonadati</taxon>
        <taxon>Bacteroidota</taxon>
        <taxon>Chitinophagia</taxon>
        <taxon>Chitinophagales</taxon>
        <taxon>Chitinophagaceae</taxon>
        <taxon>Flavihumibacter</taxon>
    </lineage>
</organism>
<dbReference type="OrthoDB" id="9795928at2"/>
<dbReference type="SUPFAM" id="SSF49464">
    <property type="entry name" value="Carboxypeptidase regulatory domain-like"/>
    <property type="match status" value="1"/>
</dbReference>
<evidence type="ECO:0000256" key="12">
    <source>
        <dbReference type="SAM" id="SignalP"/>
    </source>
</evidence>
<sequence length="808" mass="89104">MSGNKHRFYLLAALLFVIAGFSPAAVAQPGNAAGRGIFSGKVVDTRTGQALSGASVYFPDIKKGAIADRQGLFTTPPINNGVYLVEVSYQGHAAIVENISINGNTRKDFSLQERIVENQAVTITGVSTAMRVKQSPQPVDILKREELQRISATNAIDALAHSVPGVSALSTGPAISKPFIRGLGYNRVITINDGIRQEGQQWGDEHGIEIDDYSIQRIEVLKGPASLLYGSDAMAGVINIITQKPANEGQISGSIGSEYQSNNGLRGFYGNMGGTKNGLSWNAYGSYKAAHDYQNKYDGYVFNSKFHQQNFGGMLGYGGSWGYTHVLVSYFDQQPGMVEGERDESGRFMKPVAGGDTVATSGDFKSIRSYVPYQHVQHFKVSTDNVFNLGKNNLDVTLGFQRNQRREYGNAEAATSPDAWFDLKTLTYAAKLQLPAKTNWKFTFGASGMYQTNDNRAEEVLIPDYAVTDIGIFGFTQYHLRRLSFSGGLRFDNRHINSNDMIVDQEEKFTAFTRDFANVSGSAGISYELNSRLQVKANLARGFRAPSLAELASNGAHEGTIRYEVGDKSLHSETSIQADAGLEWNTPHLSLEGNVFYNRINDFIFYRKLLNQAGSDSTIFDPESGNTLTVFQFNQQDAVLYGAELIVDIHPHPMDWLHIKNNFGYTIGRFDQAIDGSRNIPNIPAARLVSELTINVLPKGKLIRNLYLTGESDYTFRQSRAFTGFNTETVTGDYWLVNLALGADLHKGENKLATLQFALTNLGDVAYQNHLDRLKYTAVNPVTGRQGVFGMGRNFNVKLNIPLNFTWN</sequence>
<evidence type="ECO:0000256" key="11">
    <source>
        <dbReference type="RuleBase" id="RU003357"/>
    </source>
</evidence>
<dbReference type="InterPro" id="IPR008969">
    <property type="entry name" value="CarboxyPept-like_regulatory"/>
</dbReference>
<evidence type="ECO:0000256" key="9">
    <source>
        <dbReference type="ARBA" id="ARBA00023237"/>
    </source>
</evidence>
<feature type="chain" id="PRO_5002430109" evidence="12">
    <location>
        <begin position="28"/>
        <end position="808"/>
    </location>
</feature>
<proteinExistence type="inferred from homology"/>
<keyword evidence="3 10" id="KW-1134">Transmembrane beta strand</keyword>
<dbReference type="STRING" id="1220578.FPE01S_01_05260"/>
<accession>A0A0E9MUT5</accession>
<keyword evidence="6 11" id="KW-0798">TonB box</keyword>
<evidence type="ECO:0000256" key="2">
    <source>
        <dbReference type="ARBA" id="ARBA00022448"/>
    </source>
</evidence>
<evidence type="ECO:0000259" key="14">
    <source>
        <dbReference type="Pfam" id="PF07715"/>
    </source>
</evidence>
<dbReference type="InterPro" id="IPR012910">
    <property type="entry name" value="Plug_dom"/>
</dbReference>
<feature type="domain" description="TonB-dependent receptor plug" evidence="14">
    <location>
        <begin position="132"/>
        <end position="237"/>
    </location>
</feature>
<dbReference type="CDD" id="cd01347">
    <property type="entry name" value="ligand_gated_channel"/>
    <property type="match status" value="1"/>
</dbReference>